<evidence type="ECO:0000313" key="2">
    <source>
        <dbReference type="EMBL" id="NMH28724.1"/>
    </source>
</evidence>
<keyword evidence="3" id="KW-1185">Reference proteome</keyword>
<dbReference type="CDD" id="cd10439">
    <property type="entry name" value="GIY-YIG_COG3410"/>
    <property type="match status" value="1"/>
</dbReference>
<dbReference type="AlphaFoldDB" id="A0A972JG64"/>
<dbReference type="Pfam" id="PF09848">
    <property type="entry name" value="SLFN-g3_helicase"/>
    <property type="match status" value="1"/>
</dbReference>
<dbReference type="SUPFAM" id="SSF52540">
    <property type="entry name" value="P-loop containing nucleoside triphosphate hydrolases"/>
    <property type="match status" value="1"/>
</dbReference>
<protein>
    <submittedName>
        <fullName evidence="2">DUF2075 domain-containing protein</fullName>
    </submittedName>
</protein>
<dbReference type="EMBL" id="JAAMPU010000107">
    <property type="protein sequence ID" value="NMH28724.1"/>
    <property type="molecule type" value="Genomic_DNA"/>
</dbReference>
<dbReference type="InterPro" id="IPR000305">
    <property type="entry name" value="GIY-YIG_endonuc"/>
</dbReference>
<dbReference type="InterPro" id="IPR018647">
    <property type="entry name" value="SLFN_3-like_DNA/RNA_helicase"/>
</dbReference>
<dbReference type="Proteomes" id="UP000712080">
    <property type="component" value="Unassembled WGS sequence"/>
</dbReference>
<sequence>MIETIDAFDFEITEFDFDSFALSEITKRNLYVSDLWPSVYILISNEVMEAYVGESANIVNRLKNHLTHIAKSKLNKVFLITSPSFNKSATLDIESNLIKYFDADERYKLLNGNAGLASQNYYQKSLYGKVFIDIWGRLQTQQVTKAEISKLNNSDYFKYSPYKSLTAEQLESVTTILELLVNRDKQSIFIKGSAGTGKTIVGIYLMKLLLTDISIYEDENLDEDTLYLLELVKRYKQKVPNPKLALVVPMTSLRDTLKKVFKGIKGLGAKNVIGPSQISDGNYDVLLIDEAHRLKRRKGITNYRSHDDMNRLLGFDEEGTELDWILKQSDNQLFFYDPLQSIRPSDIPKERFDSLLRQSANSLIELKSQMRVLAGVDYIDFVDRLLEGKLKEKELFVKNSQYQFYLFDDLAQMIGVLRKKEEKDGLSRLTAGFAWPWESRAKDIHDIEIQGLKLNWNRVTSNWINSENAFSEVGCIHTTQGYDLNYTGVIFGGEISYDPVKKEIIIKKENYFDRNGKAGVEDPEILKEYILNIYKTLMYRGIKGTYVYIVDKELRKYIGNHIMEYKYA</sequence>
<reference evidence="2" key="1">
    <citation type="submission" date="2020-02" db="EMBL/GenBank/DDBJ databases">
        <title>Flavobacterium sp. genome.</title>
        <authorList>
            <person name="Jung H.S."/>
            <person name="Baek J.H."/>
            <person name="Jeon C.O."/>
        </authorList>
    </citation>
    <scope>NUCLEOTIDE SEQUENCE</scope>
    <source>
        <strain evidence="2">SE-s28</strain>
    </source>
</reference>
<dbReference type="Gene3D" id="3.40.50.300">
    <property type="entry name" value="P-loop containing nucleotide triphosphate hydrolases"/>
    <property type="match status" value="1"/>
</dbReference>
<evidence type="ECO:0000259" key="1">
    <source>
        <dbReference type="PROSITE" id="PS50164"/>
    </source>
</evidence>
<organism evidence="2 3">
    <name type="scientific">Flavobacterium silvaticum</name>
    <dbReference type="NCBI Taxonomy" id="1852020"/>
    <lineage>
        <taxon>Bacteria</taxon>
        <taxon>Pseudomonadati</taxon>
        <taxon>Bacteroidota</taxon>
        <taxon>Flavobacteriia</taxon>
        <taxon>Flavobacteriales</taxon>
        <taxon>Flavobacteriaceae</taxon>
        <taxon>Flavobacterium</taxon>
    </lineage>
</organism>
<dbReference type="RefSeq" id="WP_169527837.1">
    <property type="nucleotide sequence ID" value="NZ_JAAMPU010000107.1"/>
</dbReference>
<evidence type="ECO:0000313" key="3">
    <source>
        <dbReference type="Proteomes" id="UP000712080"/>
    </source>
</evidence>
<comment type="caution">
    <text evidence="2">The sequence shown here is derived from an EMBL/GenBank/DDBJ whole genome shotgun (WGS) entry which is preliminary data.</text>
</comment>
<feature type="domain" description="GIY-YIG" evidence="1">
    <location>
        <begin position="35"/>
        <end position="109"/>
    </location>
</feature>
<gene>
    <name evidence="2" type="ORF">G6047_11835</name>
</gene>
<dbReference type="InterPro" id="IPR027417">
    <property type="entry name" value="P-loop_NTPase"/>
</dbReference>
<dbReference type="PROSITE" id="PS50164">
    <property type="entry name" value="GIY_YIG"/>
    <property type="match status" value="1"/>
</dbReference>
<accession>A0A972JG64</accession>
<proteinExistence type="predicted"/>
<name>A0A972JG64_9FLAO</name>